<protein>
    <submittedName>
        <fullName evidence="4">Putative ribonuclease H-like domain-containing protein</fullName>
    </submittedName>
</protein>
<organism evidence="4">
    <name type="scientific">Tanacetum cinerariifolium</name>
    <name type="common">Dalmatian daisy</name>
    <name type="synonym">Chrysanthemum cinerariifolium</name>
    <dbReference type="NCBI Taxonomy" id="118510"/>
    <lineage>
        <taxon>Eukaryota</taxon>
        <taxon>Viridiplantae</taxon>
        <taxon>Streptophyta</taxon>
        <taxon>Embryophyta</taxon>
        <taxon>Tracheophyta</taxon>
        <taxon>Spermatophyta</taxon>
        <taxon>Magnoliopsida</taxon>
        <taxon>eudicotyledons</taxon>
        <taxon>Gunneridae</taxon>
        <taxon>Pentapetalae</taxon>
        <taxon>asterids</taxon>
        <taxon>campanulids</taxon>
        <taxon>Asterales</taxon>
        <taxon>Asteraceae</taxon>
        <taxon>Asteroideae</taxon>
        <taxon>Anthemideae</taxon>
        <taxon>Anthemidinae</taxon>
        <taxon>Tanacetum</taxon>
    </lineage>
</organism>
<feature type="compositionally biased region" description="Acidic residues" evidence="2">
    <location>
        <begin position="884"/>
        <end position="911"/>
    </location>
</feature>
<comment type="caution">
    <text evidence="4">The sequence shown here is derived from an EMBL/GenBank/DDBJ whole genome shotgun (WGS) entry which is preliminary data.</text>
</comment>
<feature type="region of interest" description="Disordered" evidence="2">
    <location>
        <begin position="786"/>
        <end position="810"/>
    </location>
</feature>
<gene>
    <name evidence="4" type="ORF">Tci_041223</name>
</gene>
<accession>A0A6L2MAD7</accession>
<feature type="domain" description="Reverse transcriptase Ty1/copia-type" evidence="3">
    <location>
        <begin position="380"/>
        <end position="506"/>
    </location>
</feature>
<evidence type="ECO:0000256" key="1">
    <source>
        <dbReference type="SAM" id="Coils"/>
    </source>
</evidence>
<feature type="compositionally biased region" description="Acidic residues" evidence="2">
    <location>
        <begin position="863"/>
        <end position="877"/>
    </location>
</feature>
<sequence>MSAKDKSELGNRTQIHEGVLSYENEVLESVFNNRPSDTEDSLVNNRFSKVKGMHAVPPLMTGNYMPPKSNFRIDESKFSYGPKQSKNSKSDAKISDFASCDSNSSLETLKSVPKQVKSKPKAVSKPKVWSDAPIIEEYESNSDDENVSTATVEQEIHSCASINTVQHVKSPRCSRHMTGNKAYLVEYQDFNGGPVAFGGSKGQITDTECLVLSPDFKLPDENQVLLRVLRQHNMYSFNLKHIVPSRGPKEANNNVGTQDNLNAGNSKTEAEHVTKYFVLPLWSSYTSTVKCSKAKNGDEKLNEDTGSKTNKEPVDQKGQAFLEELEKLKRQEKEANDAAASLRKSFAQSTKDLLLQAGTAKASSTSYVNTACTPFNTASLSRNGHRKEEGIDYDEVFALVARLEAIKIFLAFAFYMGLIVYQIDVKRAFLYGKIDEEVYVSQPLGFIDPKFRKKVYKVVKALYGLHQAPRDWYATLFTFLVESRYKRGIIDKTLFIKKDQKDIMLVFGILKSQPLTWKPTQIVTMLEQTLIGNPQQEVLNFLVRDLFHGSAKKQTIIATSTTEAEHYFIRDTYQKKLIQALKIHTDDNVADLLTKAFDVSSDFNKLDDLVGEGANYAVNDGRSTDKIKVLNAEAKGVSAAGETLSTATLAVSTVSVQPILLCSFENQEAKMGKELASTKQTAFGKDFLNPLMANSLPKTIWLSMHHVIAMRHWLFQSERSILTDLKVTLTKHGRMIKPYSSLDLLLTVLLQIHLKKDKEIIYKWVSDEELEIPKMEPYVEAALQAPPPSSDYVSRPEHPPPSPYYIPGPEELRAPLPPDFILEPEYLEYLVPFDAKASIKEQPYATDASPMTLSLGYIVDSNLEEDEDEEDPDEDPTDYPADRGDDDDDDESSNDDDDDNNEEDEEEEEEEHPAPADSTAITFPADHASSAKETVPFETDESVATLRPPPPTYHVKARMSI</sequence>
<feature type="coiled-coil region" evidence="1">
    <location>
        <begin position="318"/>
        <end position="345"/>
    </location>
</feature>
<evidence type="ECO:0000259" key="3">
    <source>
        <dbReference type="Pfam" id="PF07727"/>
    </source>
</evidence>
<dbReference type="InterPro" id="IPR013103">
    <property type="entry name" value="RVT_2"/>
</dbReference>
<dbReference type="AlphaFoldDB" id="A0A6L2MAD7"/>
<feature type="region of interest" description="Disordered" evidence="2">
    <location>
        <begin position="296"/>
        <end position="316"/>
    </location>
</feature>
<proteinExistence type="predicted"/>
<dbReference type="Pfam" id="PF07727">
    <property type="entry name" value="RVT_2"/>
    <property type="match status" value="1"/>
</dbReference>
<feature type="compositionally biased region" description="Basic and acidic residues" evidence="2">
    <location>
        <begin position="296"/>
        <end position="315"/>
    </location>
</feature>
<evidence type="ECO:0000313" key="4">
    <source>
        <dbReference type="EMBL" id="GEU69245.1"/>
    </source>
</evidence>
<keyword evidence="1" id="KW-0175">Coiled coil</keyword>
<feature type="region of interest" description="Disordered" evidence="2">
    <location>
        <begin position="863"/>
        <end position="961"/>
    </location>
</feature>
<evidence type="ECO:0000256" key="2">
    <source>
        <dbReference type="SAM" id="MobiDB-lite"/>
    </source>
</evidence>
<name>A0A6L2MAD7_TANCI</name>
<dbReference type="EMBL" id="BKCJ010005900">
    <property type="protein sequence ID" value="GEU69245.1"/>
    <property type="molecule type" value="Genomic_DNA"/>
</dbReference>
<reference evidence="4" key="1">
    <citation type="journal article" date="2019" name="Sci. Rep.">
        <title>Draft genome of Tanacetum cinerariifolium, the natural source of mosquito coil.</title>
        <authorList>
            <person name="Yamashiro T."/>
            <person name="Shiraishi A."/>
            <person name="Satake H."/>
            <person name="Nakayama K."/>
        </authorList>
    </citation>
    <scope>NUCLEOTIDE SEQUENCE</scope>
</reference>